<protein>
    <submittedName>
        <fullName evidence="8">ATP synthase F0 subunit 4</fullName>
    </submittedName>
</protein>
<gene>
    <name evidence="8" type="primary">atp4</name>
</gene>
<dbReference type="AlphaFoldDB" id="A0A343UY04"/>
<keyword evidence="7" id="KW-0472">Membrane</keyword>
<evidence type="ECO:0000256" key="6">
    <source>
        <dbReference type="ARBA" id="ARBA00023128"/>
    </source>
</evidence>
<name>A0A343UY04_9FLOR</name>
<keyword evidence="4" id="KW-0375">Hydrogen ion transport</keyword>
<keyword evidence="2" id="KW-0813">Transport</keyword>
<evidence type="ECO:0000256" key="3">
    <source>
        <dbReference type="ARBA" id="ARBA00022547"/>
    </source>
</evidence>
<dbReference type="Pfam" id="PF05405">
    <property type="entry name" value="Mt_ATP-synt_B"/>
    <property type="match status" value="1"/>
</dbReference>
<evidence type="ECO:0000256" key="4">
    <source>
        <dbReference type="ARBA" id="ARBA00022781"/>
    </source>
</evidence>
<sequence length="185" mass="21894">MYKYMFNLFALLLVLLTFNNILLLNEETLILISFVAFSWLFNENVGLTIKTSLNKRCHGIKNSLETSFKEVSVSLDNSIKSKHKFWALFYNFQQLAKHYLRFIYATVGWFSDHKLKITRASFLKHLQFVSRAEKQVSRLLFLLLIEKLKDVTLLRNFYCLKIKIPYFLSLHAVNVRQCIHSIKFS</sequence>
<keyword evidence="3" id="KW-0138">CF(0)</keyword>
<evidence type="ECO:0000313" key="8">
    <source>
        <dbReference type="EMBL" id="AVK39561.1"/>
    </source>
</evidence>
<dbReference type="GO" id="GO:0015986">
    <property type="term" value="P:proton motive force-driven ATP synthesis"/>
    <property type="evidence" value="ECO:0007669"/>
    <property type="project" value="InterPro"/>
</dbReference>
<dbReference type="EMBL" id="MG787097">
    <property type="protein sequence ID" value="AVK39561.1"/>
    <property type="molecule type" value="Genomic_DNA"/>
</dbReference>
<keyword evidence="5" id="KW-0406">Ion transport</keyword>
<evidence type="ECO:0000256" key="2">
    <source>
        <dbReference type="ARBA" id="ARBA00022448"/>
    </source>
</evidence>
<accession>A0A343UY04</accession>
<evidence type="ECO:0000256" key="1">
    <source>
        <dbReference type="ARBA" id="ARBA00004325"/>
    </source>
</evidence>
<organism evidence="8">
    <name type="scientific">Paralemanea sp</name>
    <dbReference type="NCBI Taxonomy" id="2048601"/>
    <lineage>
        <taxon>Eukaryota</taxon>
        <taxon>Rhodophyta</taxon>
        <taxon>Florideophyceae</taxon>
        <taxon>Nemaliophycidae</taxon>
        <taxon>Batrachospermales</taxon>
        <taxon>Lemaneaceae</taxon>
        <taxon>Paralemanea</taxon>
    </lineage>
</organism>
<geneLocation type="mitochondrion" evidence="8"/>
<evidence type="ECO:0000256" key="7">
    <source>
        <dbReference type="ARBA" id="ARBA00023136"/>
    </source>
</evidence>
<dbReference type="GO" id="GO:0031966">
    <property type="term" value="C:mitochondrial membrane"/>
    <property type="evidence" value="ECO:0007669"/>
    <property type="project" value="UniProtKB-SubCell"/>
</dbReference>
<proteinExistence type="predicted"/>
<reference evidence="8" key="2">
    <citation type="submission" date="2018-01" db="EMBL/GenBank/DDBJ databases">
        <authorList>
            <person name="Gaut B.S."/>
            <person name="Morton B.R."/>
            <person name="Clegg M.T."/>
            <person name="Duvall M.R."/>
        </authorList>
    </citation>
    <scope>NUCLEOTIDE SEQUENCE</scope>
    <source>
        <strain evidence="8">HEC3068</strain>
    </source>
</reference>
<keyword evidence="6 8" id="KW-0496">Mitochondrion</keyword>
<dbReference type="GO" id="GO:0045259">
    <property type="term" value="C:proton-transporting ATP synthase complex"/>
    <property type="evidence" value="ECO:0007669"/>
    <property type="project" value="UniProtKB-KW"/>
</dbReference>
<reference evidence="8" key="1">
    <citation type="journal article" date="2018" name="Mitochondrial DNA Part B Resour">
        <title>Complete mitochondrial genomes of six species of the freshwater red algal order Batrachospermales (Rhodophyta).</title>
        <authorList>
            <person name="Paiano M.O."/>
            <person name="Del Cortona A."/>
            <person name="Costa J.F."/>
            <person name="Liu S.-L."/>
            <person name="Verbruggen H."/>
            <person name="De Clerck O."/>
            <person name="Necchi O."/>
        </authorList>
    </citation>
    <scope>NUCLEOTIDE SEQUENCE</scope>
    <source>
        <strain evidence="8">HEC3068</strain>
    </source>
</reference>
<dbReference type="InterPro" id="IPR008688">
    <property type="entry name" value="ATP_synth_Bsub_B/MI25"/>
</dbReference>
<comment type="subcellular location">
    <subcellularLocation>
        <location evidence="1">Mitochondrion membrane</location>
    </subcellularLocation>
</comment>
<dbReference type="GO" id="GO:0015078">
    <property type="term" value="F:proton transmembrane transporter activity"/>
    <property type="evidence" value="ECO:0007669"/>
    <property type="project" value="InterPro"/>
</dbReference>
<evidence type="ECO:0000256" key="5">
    <source>
        <dbReference type="ARBA" id="ARBA00023065"/>
    </source>
</evidence>